<dbReference type="AlphaFoldDB" id="A0A4C1Z2R2"/>
<dbReference type="EMBL" id="BGZK01001532">
    <property type="protein sequence ID" value="GBP81820.1"/>
    <property type="molecule type" value="Genomic_DNA"/>
</dbReference>
<dbReference type="PANTHER" id="PTHR19446">
    <property type="entry name" value="REVERSE TRANSCRIPTASES"/>
    <property type="match status" value="1"/>
</dbReference>
<comment type="caution">
    <text evidence="3">The sequence shown here is derived from an EMBL/GenBank/DDBJ whole genome shotgun (WGS) entry which is preliminary data.</text>
</comment>
<dbReference type="GO" id="GO:0003964">
    <property type="term" value="F:RNA-directed DNA polymerase activity"/>
    <property type="evidence" value="ECO:0007669"/>
    <property type="project" value="UniProtKB-KW"/>
</dbReference>
<dbReference type="InterPro" id="IPR000477">
    <property type="entry name" value="RT_dom"/>
</dbReference>
<feature type="region of interest" description="Disordered" evidence="1">
    <location>
        <begin position="1"/>
        <end position="22"/>
    </location>
</feature>
<evidence type="ECO:0000259" key="2">
    <source>
        <dbReference type="Pfam" id="PF00078"/>
    </source>
</evidence>
<protein>
    <submittedName>
        <fullName evidence="3">RNA-directed DNA polymerase from mobile element jockey</fullName>
    </submittedName>
</protein>
<evidence type="ECO:0000313" key="4">
    <source>
        <dbReference type="Proteomes" id="UP000299102"/>
    </source>
</evidence>
<accession>A0A4C1Z2R2</accession>
<dbReference type="Proteomes" id="UP000299102">
    <property type="component" value="Unassembled WGS sequence"/>
</dbReference>
<evidence type="ECO:0000313" key="3">
    <source>
        <dbReference type="EMBL" id="GBP81820.1"/>
    </source>
</evidence>
<keyword evidence="3" id="KW-0808">Transferase</keyword>
<keyword evidence="4" id="KW-1185">Reference proteome</keyword>
<feature type="domain" description="Reverse transcriptase" evidence="2">
    <location>
        <begin position="162"/>
        <end position="282"/>
    </location>
</feature>
<evidence type="ECO:0000256" key="1">
    <source>
        <dbReference type="SAM" id="MobiDB-lite"/>
    </source>
</evidence>
<dbReference type="Pfam" id="PF00078">
    <property type="entry name" value="RVT_1"/>
    <property type="match status" value="1"/>
</dbReference>
<dbReference type="STRING" id="151549.A0A4C1Z2R2"/>
<name>A0A4C1Z2R2_EUMVA</name>
<proteinExistence type="predicted"/>
<keyword evidence="3" id="KW-0695">RNA-directed DNA polymerase</keyword>
<dbReference type="OrthoDB" id="412981at2759"/>
<keyword evidence="3" id="KW-0548">Nucleotidyltransferase</keyword>
<organism evidence="3 4">
    <name type="scientific">Eumeta variegata</name>
    <name type="common">Bagworm moth</name>
    <name type="synonym">Eumeta japonica</name>
    <dbReference type="NCBI Taxonomy" id="151549"/>
    <lineage>
        <taxon>Eukaryota</taxon>
        <taxon>Metazoa</taxon>
        <taxon>Ecdysozoa</taxon>
        <taxon>Arthropoda</taxon>
        <taxon>Hexapoda</taxon>
        <taxon>Insecta</taxon>
        <taxon>Pterygota</taxon>
        <taxon>Neoptera</taxon>
        <taxon>Endopterygota</taxon>
        <taxon>Lepidoptera</taxon>
        <taxon>Glossata</taxon>
        <taxon>Ditrysia</taxon>
        <taxon>Tineoidea</taxon>
        <taxon>Psychidae</taxon>
        <taxon>Oiketicinae</taxon>
        <taxon>Eumeta</taxon>
    </lineage>
</organism>
<sequence>MGPPTTPAAQIPPGKRRSGLDGQAGEDWKFLHRLCRRLTKAPTPMCLLFDKTGMCRYAKKDRVKILAEHLEEQFTLHPASESHVATSHREEMENRVREFLLAPVLPLPGNYYVFLAETASTILRLPKRKALGPDGILIIAIKQLLRRAMASKDPRLASNQSLITLFSHVTKLLERIVLRHLHCHLTPRQEQFGFRCGHSITFQPARVLHHMAAEHNRGRRTVGIFLDIEKAFDRTIASYLEVRSFYVTVEDATSDPLPNCTGVPQGSCLLPCLYAVFTNDIPTLEGQLLAGQMACRRECDEDGRLIDRPTAYRATEVETPKTRSGMVDQGEISGCADRSLHAHGHSGGACYPPEQSRAEHTTPSTSIVRALPHITEEEDPKPTKRRLTDNCNRVIVVSGSPLMAEKDTGLLSVKQLVTV</sequence>
<reference evidence="3 4" key="1">
    <citation type="journal article" date="2019" name="Commun. Biol.">
        <title>The bagworm genome reveals a unique fibroin gene that provides high tensile strength.</title>
        <authorList>
            <person name="Kono N."/>
            <person name="Nakamura H."/>
            <person name="Ohtoshi R."/>
            <person name="Tomita M."/>
            <person name="Numata K."/>
            <person name="Arakawa K."/>
        </authorList>
    </citation>
    <scope>NUCLEOTIDE SEQUENCE [LARGE SCALE GENOMIC DNA]</scope>
</reference>
<gene>
    <name evidence="3" type="primary">pol</name>
    <name evidence="3" type="ORF">EVAR_61048_1</name>
</gene>
<feature type="region of interest" description="Disordered" evidence="1">
    <location>
        <begin position="346"/>
        <end position="365"/>
    </location>
</feature>